<dbReference type="NCBIfam" id="TIGR00675">
    <property type="entry name" value="dcm"/>
    <property type="match status" value="1"/>
</dbReference>
<feature type="active site" evidence="8 9">
    <location>
        <position position="847"/>
    </location>
</feature>
<dbReference type="Gene3D" id="3.90.120.10">
    <property type="entry name" value="DNA Methylase, subunit A, domain 2"/>
    <property type="match status" value="2"/>
</dbReference>
<evidence type="ECO:0000256" key="1">
    <source>
        <dbReference type="ARBA" id="ARBA00004123"/>
    </source>
</evidence>
<dbReference type="PROSITE" id="PS51679">
    <property type="entry name" value="SAM_MT_C5"/>
    <property type="match status" value="1"/>
</dbReference>
<evidence type="ECO:0000256" key="9">
    <source>
        <dbReference type="PROSITE-ProRule" id="PRU01016"/>
    </source>
</evidence>
<dbReference type="PROSITE" id="PS51038">
    <property type="entry name" value="BAH"/>
    <property type="match status" value="1"/>
</dbReference>
<dbReference type="GO" id="GO:0003682">
    <property type="term" value="F:chromatin binding"/>
    <property type="evidence" value="ECO:0007669"/>
    <property type="project" value="InterPro"/>
</dbReference>
<dbReference type="EMBL" id="KN831768">
    <property type="protein sequence ID" value="KIM49346.1"/>
    <property type="molecule type" value="Genomic_DNA"/>
</dbReference>
<dbReference type="Gene3D" id="3.40.50.150">
    <property type="entry name" value="Vaccinia Virus protein VP39"/>
    <property type="match status" value="1"/>
</dbReference>
<dbReference type="InterPro" id="IPR018117">
    <property type="entry name" value="C5_DNA_meth_AS"/>
</dbReference>
<evidence type="ECO:0000256" key="6">
    <source>
        <dbReference type="ARBA" id="ARBA00023125"/>
    </source>
</evidence>
<dbReference type="SUPFAM" id="SSF53335">
    <property type="entry name" value="S-adenosyl-L-methionine-dependent methyltransferases"/>
    <property type="match status" value="1"/>
</dbReference>
<dbReference type="PANTHER" id="PTHR10629">
    <property type="entry name" value="CYTOSINE-SPECIFIC METHYLTRANSFERASE"/>
    <property type="match status" value="1"/>
</dbReference>
<dbReference type="PANTHER" id="PTHR10629:SF52">
    <property type="entry name" value="DNA (CYTOSINE-5)-METHYLTRANSFERASE 1"/>
    <property type="match status" value="1"/>
</dbReference>
<organism evidence="14 15">
    <name type="scientific">Hebeloma cylindrosporum</name>
    <dbReference type="NCBI Taxonomy" id="76867"/>
    <lineage>
        <taxon>Eukaryota</taxon>
        <taxon>Fungi</taxon>
        <taxon>Dikarya</taxon>
        <taxon>Basidiomycota</taxon>
        <taxon>Agaricomycotina</taxon>
        <taxon>Agaricomycetes</taxon>
        <taxon>Agaricomycetidae</taxon>
        <taxon>Agaricales</taxon>
        <taxon>Agaricineae</taxon>
        <taxon>Hymenogastraceae</taxon>
        <taxon>Hebeloma</taxon>
    </lineage>
</organism>
<dbReference type="SMART" id="SM00439">
    <property type="entry name" value="BAH"/>
    <property type="match status" value="1"/>
</dbReference>
<keyword evidence="4 9" id="KW-0949">S-adenosyl-L-methionine</keyword>
<dbReference type="PROSITE" id="PS00094">
    <property type="entry name" value="C5_MTASE_1"/>
    <property type="match status" value="1"/>
</dbReference>
<protein>
    <recommendedName>
        <fullName evidence="11">Cytosine-specific methyltransferase</fullName>
        <ecNumber evidence="11">2.1.1.37</ecNumber>
    </recommendedName>
</protein>
<dbReference type="GO" id="GO:0032259">
    <property type="term" value="P:methylation"/>
    <property type="evidence" value="ECO:0007669"/>
    <property type="project" value="UniProtKB-KW"/>
</dbReference>
<dbReference type="GO" id="GO:0005634">
    <property type="term" value="C:nucleus"/>
    <property type="evidence" value="ECO:0007669"/>
    <property type="project" value="UniProtKB-SubCell"/>
</dbReference>
<evidence type="ECO:0000256" key="10">
    <source>
        <dbReference type="RuleBase" id="RU000416"/>
    </source>
</evidence>
<keyword evidence="2 9" id="KW-0489">Methyltransferase</keyword>
<keyword evidence="7" id="KW-0539">Nucleus</keyword>
<feature type="compositionally biased region" description="Basic and acidic residues" evidence="12">
    <location>
        <begin position="396"/>
        <end position="407"/>
    </location>
</feature>
<dbReference type="AlphaFoldDB" id="A0A0C3CZP6"/>
<dbReference type="PIRSF" id="PIRSF037404">
    <property type="entry name" value="DNMT1"/>
    <property type="match status" value="1"/>
</dbReference>
<evidence type="ECO:0000256" key="2">
    <source>
        <dbReference type="ARBA" id="ARBA00022603"/>
    </source>
</evidence>
<dbReference type="InterPro" id="IPR050390">
    <property type="entry name" value="C5-Methyltransferase"/>
</dbReference>
<evidence type="ECO:0000256" key="8">
    <source>
        <dbReference type="PIRSR" id="PIRSR037404-1"/>
    </source>
</evidence>
<feature type="region of interest" description="Disordered" evidence="12">
    <location>
        <begin position="1"/>
        <end position="54"/>
    </location>
</feature>
<dbReference type="Pfam" id="PF01426">
    <property type="entry name" value="BAH"/>
    <property type="match status" value="1"/>
</dbReference>
<dbReference type="InterPro" id="IPR001525">
    <property type="entry name" value="C5_MeTfrase"/>
</dbReference>
<keyword evidence="15" id="KW-1185">Reference proteome</keyword>
<dbReference type="Pfam" id="PF00145">
    <property type="entry name" value="DNA_methylase"/>
    <property type="match status" value="1"/>
</dbReference>
<dbReference type="Gene3D" id="2.30.30.490">
    <property type="match status" value="2"/>
</dbReference>
<keyword evidence="6" id="KW-0238">DNA-binding</keyword>
<dbReference type="GO" id="GO:0003886">
    <property type="term" value="F:DNA (cytosine-5-)-methyltransferase activity"/>
    <property type="evidence" value="ECO:0007669"/>
    <property type="project" value="UniProtKB-EC"/>
</dbReference>
<feature type="domain" description="BAH" evidence="13">
    <location>
        <begin position="442"/>
        <end position="579"/>
    </location>
</feature>
<feature type="compositionally biased region" description="Low complexity" evidence="12">
    <location>
        <begin position="25"/>
        <end position="41"/>
    </location>
</feature>
<dbReference type="STRING" id="686832.A0A0C3CZP6"/>
<evidence type="ECO:0000259" key="13">
    <source>
        <dbReference type="PROSITE" id="PS51038"/>
    </source>
</evidence>
<reference evidence="14 15" key="1">
    <citation type="submission" date="2014-04" db="EMBL/GenBank/DDBJ databases">
        <authorList>
            <consortium name="DOE Joint Genome Institute"/>
            <person name="Kuo A."/>
            <person name="Gay G."/>
            <person name="Dore J."/>
            <person name="Kohler A."/>
            <person name="Nagy L.G."/>
            <person name="Floudas D."/>
            <person name="Copeland A."/>
            <person name="Barry K.W."/>
            <person name="Cichocki N."/>
            <person name="Veneault-Fourrey C."/>
            <person name="LaButti K."/>
            <person name="Lindquist E.A."/>
            <person name="Lipzen A."/>
            <person name="Lundell T."/>
            <person name="Morin E."/>
            <person name="Murat C."/>
            <person name="Sun H."/>
            <person name="Tunlid A."/>
            <person name="Henrissat B."/>
            <person name="Grigoriev I.V."/>
            <person name="Hibbett D.S."/>
            <person name="Martin F."/>
            <person name="Nordberg H.P."/>
            <person name="Cantor M.N."/>
            <person name="Hua S.X."/>
        </authorList>
    </citation>
    <scope>NUCLEOTIDE SEQUENCE [LARGE SCALE GENOMIC DNA]</scope>
    <source>
        <strain evidence="15">h7</strain>
    </source>
</reference>
<keyword evidence="5" id="KW-0677">Repeat</keyword>
<evidence type="ECO:0000256" key="12">
    <source>
        <dbReference type="SAM" id="MobiDB-lite"/>
    </source>
</evidence>
<dbReference type="InterPro" id="IPR043151">
    <property type="entry name" value="BAH_sf"/>
</dbReference>
<reference evidence="15" key="2">
    <citation type="submission" date="2015-01" db="EMBL/GenBank/DDBJ databases">
        <title>Evolutionary Origins and Diversification of the Mycorrhizal Mutualists.</title>
        <authorList>
            <consortium name="DOE Joint Genome Institute"/>
            <consortium name="Mycorrhizal Genomics Consortium"/>
            <person name="Kohler A."/>
            <person name="Kuo A."/>
            <person name="Nagy L.G."/>
            <person name="Floudas D."/>
            <person name="Copeland A."/>
            <person name="Barry K.W."/>
            <person name="Cichocki N."/>
            <person name="Veneault-Fourrey C."/>
            <person name="LaButti K."/>
            <person name="Lindquist E.A."/>
            <person name="Lipzen A."/>
            <person name="Lundell T."/>
            <person name="Morin E."/>
            <person name="Murat C."/>
            <person name="Riley R."/>
            <person name="Ohm R."/>
            <person name="Sun H."/>
            <person name="Tunlid A."/>
            <person name="Henrissat B."/>
            <person name="Grigoriev I.V."/>
            <person name="Hibbett D.S."/>
            <person name="Martin F."/>
        </authorList>
    </citation>
    <scope>NUCLEOTIDE SEQUENCE [LARGE SCALE GENOMIC DNA]</scope>
    <source>
        <strain evidence="15">h7</strain>
    </source>
</reference>
<evidence type="ECO:0000256" key="7">
    <source>
        <dbReference type="ARBA" id="ARBA00023242"/>
    </source>
</evidence>
<evidence type="ECO:0000256" key="3">
    <source>
        <dbReference type="ARBA" id="ARBA00022679"/>
    </source>
</evidence>
<dbReference type="InterPro" id="IPR001025">
    <property type="entry name" value="BAH_dom"/>
</dbReference>
<dbReference type="Pfam" id="PF12047">
    <property type="entry name" value="DNMT1-RFD"/>
    <property type="match status" value="1"/>
</dbReference>
<comment type="catalytic activity">
    <reaction evidence="11">
        <text>a 2'-deoxycytidine in DNA + S-adenosyl-L-methionine = a 5-methyl-2'-deoxycytidine in DNA + S-adenosyl-L-homocysteine + H(+)</text>
        <dbReference type="Rhea" id="RHEA:13681"/>
        <dbReference type="Rhea" id="RHEA-COMP:11369"/>
        <dbReference type="Rhea" id="RHEA-COMP:11370"/>
        <dbReference type="ChEBI" id="CHEBI:15378"/>
        <dbReference type="ChEBI" id="CHEBI:57856"/>
        <dbReference type="ChEBI" id="CHEBI:59789"/>
        <dbReference type="ChEBI" id="CHEBI:85452"/>
        <dbReference type="ChEBI" id="CHEBI:85454"/>
        <dbReference type="EC" id="2.1.1.37"/>
    </reaction>
</comment>
<sequence>MPPRLVPYVEILFDPSKRPRRHRSPSPATSSSSLSTRATSPNLSPRKKRKLDVTDDEIVNNLHGVRLGRPLSPTASEFSLESLVDVRADDIKEDENLYVDGETPPEEEDGMDIPVRLLSDFTIYNASTLQAVPVAELLQLSFSQDEFRASGLVKAWIDDLDIESDISDEDSGSGVGESDPVEGIERVTLSEILEFSIHNKSEDDDGLDSKIYLRTKFAWYILGIPSSTYKPYFAPFWIQQRILHLLVIGSTKNRRLTYSEFQNTIATLDEDEVSVPTSNDLLGRELGGQDLKADEVIAYLVSSLPEVCSENHIQISRVPAVREIMGAAFYNFDDDLPQQKVKSRKTIPASSRPTRRFGNKEKDVLLHRHPTFLTPTVNRIAKNLFEVSLEVAKSKLEDESDDSERPRLPRHKGHYSDPQNVTWGDEIFKGSKIFRSAIVDGVIYNAGDIVMVEPDISFKDGNHNPEASETVNKYGNHWWFCQIRYFHEKVISGKKRKLFHGLWLVHGSKTILQEVSHSKALYMLGTCDDNSVSTIFKKCHVNFMRPGDEEALDDGSRDSNDFHCSLRYNEEHAEFVDIPSDALAISNSEATCYSCELKADECDVMKVHHPDDNSLICHGIEYHTHEFVYIHPSKNTKLLSIGQITAIEDDNVFVTFLGRYDSFRRLFFTDKQGIISADKLDGICHVYHMTDKLKIERWVQHDDHYYLNQEGSKNELSAMSRLDFQYCKPCHLKDKERRLQVERFKRTNSKVVGMELFSGAGGLGVGMDLSEFVETKYAVEFSPSAAKTYMRNHPETTVYCQDTNALLKHIVDHTPPLYSLIDGKTRCPPLPDKNKEPIDFIFGGPPCQSFSLANHTKRRDDVRSTLACNMLSYVEHYEPNYFLLENVFGFLHHKFHSTRSTDSGEVNCVIQAGMVKFVARTLIALGYQVRFKMLQAAQYGIPQSRRRVIFWGAKRGIAIPDFPVPVYAYPQGANRVSLPTGKFLTPPTRCKEPGEFHSYAPLPAITVNTALGDLNPHHYISATKQDRKTAKKREEELGIPAVDAVLENSPRDFSSLPGYPDGAPYHLEPQNRFQIWLRRGLEKDDEVTGHYTRRMGSRTIEATVVVPLRPLADHRDVPGILLPDYARRSKQNTFFGRMDGDGFFKCAVTTLSPLLKNQWPLHPSQKRIVTVREAARSQGFPDTHVFESINTTPSKIIEDQLRQIGNAVAVPFALALGKELGKAMILEWEKHEREGSVVL</sequence>
<keyword evidence="3 9" id="KW-0808">Transferase</keyword>
<dbReference type="PRINTS" id="PR00105">
    <property type="entry name" value="C5METTRFRASE"/>
</dbReference>
<dbReference type="GO" id="GO:0003677">
    <property type="term" value="F:DNA binding"/>
    <property type="evidence" value="ECO:0007669"/>
    <property type="project" value="UniProtKB-KW"/>
</dbReference>
<name>A0A0C3CZP6_HEBCY</name>
<evidence type="ECO:0000256" key="5">
    <source>
        <dbReference type="ARBA" id="ARBA00022737"/>
    </source>
</evidence>
<dbReference type="EC" id="2.1.1.37" evidence="11"/>
<dbReference type="GO" id="GO:0044027">
    <property type="term" value="P:negative regulation of gene expression via chromosomal CpG island methylation"/>
    <property type="evidence" value="ECO:0007669"/>
    <property type="project" value="TreeGrafter"/>
</dbReference>
<accession>A0A0C3CZP6</accession>
<dbReference type="OrthoDB" id="5376140at2759"/>
<comment type="subcellular location">
    <subcellularLocation>
        <location evidence="1">Nucleus</location>
    </subcellularLocation>
</comment>
<dbReference type="Proteomes" id="UP000053424">
    <property type="component" value="Unassembled WGS sequence"/>
</dbReference>
<evidence type="ECO:0000313" key="14">
    <source>
        <dbReference type="EMBL" id="KIM49346.1"/>
    </source>
</evidence>
<dbReference type="InterPro" id="IPR022702">
    <property type="entry name" value="Cytosine_MeTrfase1_RFD"/>
</dbReference>
<proteinExistence type="inferred from homology"/>
<comment type="similarity">
    <text evidence="9 10">Belongs to the class I-like SAM-binding methyltransferase superfamily. C5-methyltransferase family.</text>
</comment>
<feature type="region of interest" description="Disordered" evidence="12">
    <location>
        <begin position="396"/>
        <end position="417"/>
    </location>
</feature>
<dbReference type="InterPro" id="IPR029063">
    <property type="entry name" value="SAM-dependent_MTases_sf"/>
</dbReference>
<evidence type="ECO:0000256" key="11">
    <source>
        <dbReference type="RuleBase" id="RU000417"/>
    </source>
</evidence>
<evidence type="ECO:0000256" key="4">
    <source>
        <dbReference type="ARBA" id="ARBA00022691"/>
    </source>
</evidence>
<dbReference type="GO" id="GO:0006346">
    <property type="term" value="P:DNA methylation-dependent constitutive heterochromatin formation"/>
    <property type="evidence" value="ECO:0007669"/>
    <property type="project" value="InterPro"/>
</dbReference>
<gene>
    <name evidence="14" type="ORF">M413DRAFT_15448</name>
</gene>
<dbReference type="HOGENOM" id="CLU_008262_0_0_1"/>
<evidence type="ECO:0000313" key="15">
    <source>
        <dbReference type="Proteomes" id="UP000053424"/>
    </source>
</evidence>